<evidence type="ECO:0000256" key="1">
    <source>
        <dbReference type="SAM" id="MobiDB-lite"/>
    </source>
</evidence>
<organism evidence="2 3">
    <name type="scientific">Cervus elaphus hippelaphus</name>
    <name type="common">European red deer</name>
    <dbReference type="NCBI Taxonomy" id="46360"/>
    <lineage>
        <taxon>Eukaryota</taxon>
        <taxon>Metazoa</taxon>
        <taxon>Chordata</taxon>
        <taxon>Craniata</taxon>
        <taxon>Vertebrata</taxon>
        <taxon>Euteleostomi</taxon>
        <taxon>Mammalia</taxon>
        <taxon>Eutheria</taxon>
        <taxon>Laurasiatheria</taxon>
        <taxon>Artiodactyla</taxon>
        <taxon>Ruminantia</taxon>
        <taxon>Pecora</taxon>
        <taxon>Cervidae</taxon>
        <taxon>Cervinae</taxon>
        <taxon>Cervus</taxon>
    </lineage>
</organism>
<dbReference type="Pfam" id="PF01135">
    <property type="entry name" value="PCMT"/>
    <property type="match status" value="1"/>
</dbReference>
<protein>
    <submittedName>
        <fullName evidence="2">Uncharacterized protein</fullName>
    </submittedName>
</protein>
<feature type="non-terminal residue" evidence="2">
    <location>
        <position position="62"/>
    </location>
</feature>
<evidence type="ECO:0000313" key="3">
    <source>
        <dbReference type="Proteomes" id="UP000242450"/>
    </source>
</evidence>
<feature type="region of interest" description="Disordered" evidence="1">
    <location>
        <begin position="30"/>
        <end position="62"/>
    </location>
</feature>
<keyword evidence="3" id="KW-1185">Reference proteome</keyword>
<accession>A0A212CR06</accession>
<proteinExistence type="predicted"/>
<evidence type="ECO:0000313" key="2">
    <source>
        <dbReference type="EMBL" id="OWK08438.1"/>
    </source>
</evidence>
<gene>
    <name evidence="2" type="ORF">Celaphus_00010889</name>
</gene>
<dbReference type="Proteomes" id="UP000242450">
    <property type="component" value="Chromosome 14"/>
</dbReference>
<comment type="caution">
    <text evidence="2">The sequence shown here is derived from an EMBL/GenBank/DDBJ whole genome shotgun (WGS) entry which is preliminary data.</text>
</comment>
<dbReference type="OrthoDB" id="73890at2759"/>
<dbReference type="AlphaFoldDB" id="A0A212CR06"/>
<sequence>MGFQATISTPHMHAYVLELLFDQLHEGAKTVGDGRATDPAMSPGTNRPVKACQKIDITSGLQ</sequence>
<reference evidence="2 3" key="1">
    <citation type="journal article" date="2018" name="Mol. Genet. Genomics">
        <title>The red deer Cervus elaphus genome CerEla1.0: sequencing, annotating, genes, and chromosomes.</title>
        <authorList>
            <person name="Bana N.A."/>
            <person name="Nyiri A."/>
            <person name="Nagy J."/>
            <person name="Frank K."/>
            <person name="Nagy T."/>
            <person name="Steger V."/>
            <person name="Schiller M."/>
            <person name="Lakatos P."/>
            <person name="Sugar L."/>
            <person name="Horn P."/>
            <person name="Barta E."/>
            <person name="Orosz L."/>
        </authorList>
    </citation>
    <scope>NUCLEOTIDE SEQUENCE [LARGE SCALE GENOMIC DNA]</scope>
    <source>
        <strain evidence="2">Hungarian</strain>
    </source>
</reference>
<dbReference type="EMBL" id="MKHE01000014">
    <property type="protein sequence ID" value="OWK08438.1"/>
    <property type="molecule type" value="Genomic_DNA"/>
</dbReference>
<name>A0A212CR06_CEREH</name>